<dbReference type="Pfam" id="PF00676">
    <property type="entry name" value="E1_dh"/>
    <property type="match status" value="2"/>
</dbReference>
<dbReference type="InterPro" id="IPR001017">
    <property type="entry name" value="DH_E1"/>
</dbReference>
<dbReference type="InterPro" id="IPR042179">
    <property type="entry name" value="KGD_C_sf"/>
</dbReference>
<feature type="domain" description="Transketolase-like pyrimidine-binding" evidence="5">
    <location>
        <begin position="544"/>
        <end position="740"/>
    </location>
</feature>
<dbReference type="InterPro" id="IPR005475">
    <property type="entry name" value="Transketolase-like_Pyr-bd"/>
</dbReference>
<dbReference type="PANTHER" id="PTHR23152:SF4">
    <property type="entry name" value="2-OXOADIPATE DEHYDROGENASE COMPLEX COMPONENT E1"/>
    <property type="match status" value="1"/>
</dbReference>
<proteinExistence type="inferred from homology"/>
<evidence type="ECO:0000259" key="5">
    <source>
        <dbReference type="SMART" id="SM00861"/>
    </source>
</evidence>
<comment type="cofactor">
    <cofactor evidence="1">
        <name>thiamine diphosphate</name>
        <dbReference type="ChEBI" id="CHEBI:58937"/>
    </cofactor>
</comment>
<reference evidence="6 7" key="1">
    <citation type="submission" date="2018-08" db="EMBL/GenBank/DDBJ databases">
        <title>Aphanomyces genome sequencing and annotation.</title>
        <authorList>
            <person name="Minardi D."/>
            <person name="Oidtmann B."/>
            <person name="Van Der Giezen M."/>
            <person name="Studholme D.J."/>
        </authorList>
    </citation>
    <scope>NUCLEOTIDE SEQUENCE [LARGE SCALE GENOMIC DNA]</scope>
    <source>
        <strain evidence="6 7">SA</strain>
    </source>
</reference>
<dbReference type="Pfam" id="PF02779">
    <property type="entry name" value="Transket_pyr"/>
    <property type="match status" value="1"/>
</dbReference>
<dbReference type="Proteomes" id="UP000265716">
    <property type="component" value="Unassembled WGS sequence"/>
</dbReference>
<name>A0A397CMS5_APHAT</name>
<gene>
    <name evidence="6" type="ORF">DYB38_005173</name>
</gene>
<dbReference type="GO" id="GO:0016624">
    <property type="term" value="F:oxidoreductase activity, acting on the aldehyde or oxo group of donors, disulfide as acceptor"/>
    <property type="evidence" value="ECO:0007669"/>
    <property type="project" value="InterPro"/>
</dbReference>
<evidence type="ECO:0000313" key="6">
    <source>
        <dbReference type="EMBL" id="RHY49530.1"/>
    </source>
</evidence>
<dbReference type="InterPro" id="IPR029061">
    <property type="entry name" value="THDP-binding"/>
</dbReference>
<dbReference type="EMBL" id="QUTC01006976">
    <property type="protein sequence ID" value="RHY49530.1"/>
    <property type="molecule type" value="Genomic_DNA"/>
</dbReference>
<evidence type="ECO:0000256" key="1">
    <source>
        <dbReference type="ARBA" id="ARBA00001964"/>
    </source>
</evidence>
<sequence length="887" mass="97800">MLRSVTRLAAPVRARMYATSSIESLAVRSMVSSFRRLGHLEARLDPLGRETPSAVDELAPSAFSSLFSTPLSSTGEVYFPHATTDMKVLYAQLRSTYCGSLGVEIEHLKHKDERDWLPAQVENPSLSVTPSMERNAWTSMQTAETFEHFLAKKFSSFKRYSGEGAEAMMPAIQTILDTASQHGTGVGMPHRGRLALLVGILKYPVHQLLRKIQGFSDYPEHIVGLDDVSSHIAQSVDVNGVHVSLLHNPSHLEIINAVTTGKVRAKQDSGKTAMALLLHGDAAFSGQGCVPEGNQNPHNLFGFCERVDFECVGLSLSQLPSFTTGGTVHIVVNNQVGFTTTKQDGRSTTYSTDVAKGYDIPVLHVNGEDIPAVIRAAHIAANFRHTFQKDIVIDLITYRRHGHNEVDEPRFTQPGMYSAISSRPSLPAQYGNQLVDKNLLTPAKVDALKAKLNAHLEQELQKSATYVPTTVAAFEGNWKGLRQPTTADMQAAVDTGVDKSILQALGVASVTVPPSVPVHNRLERTHIQTRLASLSKANLSDINVDWATAEAMAFGSLLHDGHSIRLAGQDCRRGTFSHRHAAFTDQTTDQHYFPFRNLPKALNPTGRRFDVVNSNLSELAVMGFEYGYSWEDPRALVVWEAQFGDFFNGAQIVIDQVRVDSLKELVFAAYERTGKPERFLQFVNSRAYETAAITPELESINLSIVNVTTPAQYFHVLRRQQLRDFRKPLVLFAPKTLLRLAQATSSLDDMAPGTTFHSVLGDSVAQPSAVRRVLLVSGKLYYDLVAQRAQQQHRQDTAIVRVEELAPFPADALKAELAKYANATDVVWIQEEPANQGAWAYAKVHLDKLGVPTRYIGRPSLPATAQGMGKANAKEAQEVMRQAWELL</sequence>
<comment type="similarity">
    <text evidence="2">Belongs to the alpha-ketoglutarate dehydrogenase family.</text>
</comment>
<keyword evidence="3" id="KW-0560">Oxidoreductase</keyword>
<evidence type="ECO:0000256" key="4">
    <source>
        <dbReference type="ARBA" id="ARBA00023052"/>
    </source>
</evidence>
<dbReference type="PANTHER" id="PTHR23152">
    <property type="entry name" value="2-OXOGLUTARATE DEHYDROGENASE"/>
    <property type="match status" value="1"/>
</dbReference>
<dbReference type="SMART" id="SM00861">
    <property type="entry name" value="Transket_pyr"/>
    <property type="match status" value="1"/>
</dbReference>
<dbReference type="Pfam" id="PF16870">
    <property type="entry name" value="OxoGdeHyase_C"/>
    <property type="match status" value="1"/>
</dbReference>
<dbReference type="Gene3D" id="1.10.287.1150">
    <property type="entry name" value="TPP helical domain"/>
    <property type="match status" value="1"/>
</dbReference>
<evidence type="ECO:0000313" key="7">
    <source>
        <dbReference type="Proteomes" id="UP000265716"/>
    </source>
</evidence>
<dbReference type="Gene3D" id="3.40.50.12470">
    <property type="match status" value="2"/>
</dbReference>
<dbReference type="Gene3D" id="3.40.50.970">
    <property type="match status" value="1"/>
</dbReference>
<comment type="caution">
    <text evidence="6">The sequence shown here is derived from an EMBL/GenBank/DDBJ whole genome shotgun (WGS) entry which is preliminary data.</text>
</comment>
<dbReference type="PIRSF" id="PIRSF000157">
    <property type="entry name" value="Oxoglu_dh_E1"/>
    <property type="match status" value="1"/>
</dbReference>
<accession>A0A397CMS5</accession>
<dbReference type="AlphaFoldDB" id="A0A397CMS5"/>
<dbReference type="Gene3D" id="3.40.50.11610">
    <property type="entry name" value="Multifunctional 2-oxoglutarate metabolism enzyme, C-terminal domain"/>
    <property type="match status" value="1"/>
</dbReference>
<dbReference type="GO" id="GO:0030976">
    <property type="term" value="F:thiamine pyrophosphate binding"/>
    <property type="evidence" value="ECO:0007669"/>
    <property type="project" value="InterPro"/>
</dbReference>
<dbReference type="InterPro" id="IPR011603">
    <property type="entry name" value="2oxoglutarate_DH_E1"/>
</dbReference>
<dbReference type="VEuPathDB" id="FungiDB:H257_12914"/>
<keyword evidence="4" id="KW-0786">Thiamine pyrophosphate</keyword>
<organism evidence="6 7">
    <name type="scientific">Aphanomyces astaci</name>
    <name type="common">Crayfish plague agent</name>
    <dbReference type="NCBI Taxonomy" id="112090"/>
    <lineage>
        <taxon>Eukaryota</taxon>
        <taxon>Sar</taxon>
        <taxon>Stramenopiles</taxon>
        <taxon>Oomycota</taxon>
        <taxon>Saprolegniomycetes</taxon>
        <taxon>Saprolegniales</taxon>
        <taxon>Verrucalvaceae</taxon>
        <taxon>Aphanomyces</taxon>
    </lineage>
</organism>
<evidence type="ECO:0000256" key="2">
    <source>
        <dbReference type="ARBA" id="ARBA00006936"/>
    </source>
</evidence>
<dbReference type="SUPFAM" id="SSF52518">
    <property type="entry name" value="Thiamin diphosphate-binding fold (THDP-binding)"/>
    <property type="match status" value="2"/>
</dbReference>
<dbReference type="InterPro" id="IPR031717">
    <property type="entry name" value="ODO-1/KGD_C"/>
</dbReference>
<evidence type="ECO:0000256" key="3">
    <source>
        <dbReference type="ARBA" id="ARBA00023002"/>
    </source>
</evidence>
<protein>
    <recommendedName>
        <fullName evidence="5">Transketolase-like pyrimidine-binding domain-containing protein</fullName>
    </recommendedName>
</protein>